<comment type="caution">
    <text evidence="2">The sequence shown here is derived from an EMBL/GenBank/DDBJ whole genome shotgun (WGS) entry which is preliminary data.</text>
</comment>
<feature type="transmembrane region" description="Helical" evidence="1">
    <location>
        <begin position="12"/>
        <end position="38"/>
    </location>
</feature>
<reference evidence="2" key="1">
    <citation type="submission" date="2021-09" db="EMBL/GenBank/DDBJ databases">
        <title>The genome of Mauremys mutica provides insights into the evolution of semi-aquatic lifestyle.</title>
        <authorList>
            <person name="Gong S."/>
            <person name="Gao Y."/>
        </authorList>
    </citation>
    <scope>NUCLEOTIDE SEQUENCE</scope>
    <source>
        <strain evidence="2">MM-2020</strain>
        <tissue evidence="2">Muscle</tissue>
    </source>
</reference>
<dbReference type="AlphaFoldDB" id="A0A9D4AZF6"/>
<name>A0A9D4AZF6_9SAUR</name>
<gene>
    <name evidence="2" type="ORF">KIL84_008502</name>
</gene>
<evidence type="ECO:0000256" key="1">
    <source>
        <dbReference type="SAM" id="Phobius"/>
    </source>
</evidence>
<evidence type="ECO:0000313" key="3">
    <source>
        <dbReference type="Proteomes" id="UP000827986"/>
    </source>
</evidence>
<keyword evidence="3" id="KW-1185">Reference proteome</keyword>
<protein>
    <submittedName>
        <fullName evidence="2">Uncharacterized protein</fullName>
    </submittedName>
</protein>
<sequence>GWLAATTFFSTSVAAAVFMLFPAIMFTMSAVAMSFYLIRLGAEGSKLAGPSPQNVLFTKERAKAGEDENPGGTFKSTNIAVARRLWVAVTPPAPSPPSQTVMVY</sequence>
<keyword evidence="1" id="KW-0472">Membrane</keyword>
<accession>A0A9D4AZF6</accession>
<keyword evidence="1" id="KW-0812">Transmembrane</keyword>
<organism evidence="2 3">
    <name type="scientific">Mauremys mutica</name>
    <name type="common">yellowpond turtle</name>
    <dbReference type="NCBI Taxonomy" id="74926"/>
    <lineage>
        <taxon>Eukaryota</taxon>
        <taxon>Metazoa</taxon>
        <taxon>Chordata</taxon>
        <taxon>Craniata</taxon>
        <taxon>Vertebrata</taxon>
        <taxon>Euteleostomi</taxon>
        <taxon>Archelosauria</taxon>
        <taxon>Testudinata</taxon>
        <taxon>Testudines</taxon>
        <taxon>Cryptodira</taxon>
        <taxon>Durocryptodira</taxon>
        <taxon>Testudinoidea</taxon>
        <taxon>Geoemydidae</taxon>
        <taxon>Geoemydinae</taxon>
        <taxon>Mauremys</taxon>
    </lineage>
</organism>
<dbReference type="EMBL" id="JAHDVG010000479">
    <property type="protein sequence ID" value="KAH1174511.1"/>
    <property type="molecule type" value="Genomic_DNA"/>
</dbReference>
<dbReference type="Proteomes" id="UP000827986">
    <property type="component" value="Unassembled WGS sequence"/>
</dbReference>
<keyword evidence="1" id="KW-1133">Transmembrane helix</keyword>
<feature type="non-terminal residue" evidence="2">
    <location>
        <position position="104"/>
    </location>
</feature>
<evidence type="ECO:0000313" key="2">
    <source>
        <dbReference type="EMBL" id="KAH1174511.1"/>
    </source>
</evidence>
<proteinExistence type="predicted"/>